<comment type="caution">
    <text evidence="1">The sequence shown here is derived from an EMBL/GenBank/DDBJ whole genome shotgun (WGS) entry which is preliminary data.</text>
</comment>
<accession>A0A1R1XJ04</accession>
<name>A0A1R1XJ04_9FUNG</name>
<sequence>MNPNHITNDPGIAITVHLVHVEVKSAALSNTVKTTAEYNVTPYAHWFSSWPVLVTNGFSTAVPKKNIIIEWMNAFIVEPQNELTLKNSEFWPILYISGYLSRDLAYKYWSNKPIDIGGITVKSTEYPVIVHDSYNVWPENPL</sequence>
<dbReference type="AlphaFoldDB" id="A0A1R1XJ04"/>
<dbReference type="EMBL" id="LSSM01004591">
    <property type="protein sequence ID" value="OMJ14578.1"/>
    <property type="molecule type" value="Genomic_DNA"/>
</dbReference>
<gene>
    <name evidence="1" type="ORF">AYI69_g8541</name>
</gene>
<reference evidence="2" key="1">
    <citation type="submission" date="2017-01" db="EMBL/GenBank/DDBJ databases">
        <authorList>
            <person name="Wang Y."/>
            <person name="White M."/>
            <person name="Kvist S."/>
            <person name="Moncalvo J.-M."/>
        </authorList>
    </citation>
    <scope>NUCLEOTIDE SEQUENCE [LARGE SCALE GENOMIC DNA]</scope>
    <source>
        <strain evidence="2">ID-206-W2</strain>
    </source>
</reference>
<organism evidence="1 2">
    <name type="scientific">Smittium culicis</name>
    <dbReference type="NCBI Taxonomy" id="133412"/>
    <lineage>
        <taxon>Eukaryota</taxon>
        <taxon>Fungi</taxon>
        <taxon>Fungi incertae sedis</taxon>
        <taxon>Zoopagomycota</taxon>
        <taxon>Kickxellomycotina</taxon>
        <taxon>Harpellomycetes</taxon>
        <taxon>Harpellales</taxon>
        <taxon>Legeriomycetaceae</taxon>
        <taxon>Smittium</taxon>
    </lineage>
</organism>
<evidence type="ECO:0000313" key="1">
    <source>
        <dbReference type="EMBL" id="OMJ14578.1"/>
    </source>
</evidence>
<keyword evidence="2" id="KW-1185">Reference proteome</keyword>
<dbReference type="Proteomes" id="UP000187429">
    <property type="component" value="Unassembled WGS sequence"/>
</dbReference>
<protein>
    <submittedName>
        <fullName evidence="1">Uncharacterized protein</fullName>
    </submittedName>
</protein>
<evidence type="ECO:0000313" key="2">
    <source>
        <dbReference type="Proteomes" id="UP000187429"/>
    </source>
</evidence>
<proteinExistence type="predicted"/>